<evidence type="ECO:0000256" key="5">
    <source>
        <dbReference type="ARBA" id="ARBA00022490"/>
    </source>
</evidence>
<dbReference type="Pfam" id="PF08659">
    <property type="entry name" value="KR"/>
    <property type="match status" value="2"/>
</dbReference>
<dbReference type="Proteomes" id="UP000240971">
    <property type="component" value="Unassembled WGS sequence"/>
</dbReference>
<evidence type="ECO:0000259" key="13">
    <source>
        <dbReference type="PROSITE" id="PS50075"/>
    </source>
</evidence>
<accession>A0A2P8HPP6</accession>
<dbReference type="InterPro" id="IPR016039">
    <property type="entry name" value="Thiolase-like"/>
</dbReference>
<feature type="active site" description="Proton acceptor; for dehydratase activity" evidence="12">
    <location>
        <position position="17"/>
    </location>
</feature>
<dbReference type="InterPro" id="IPR014031">
    <property type="entry name" value="Ketoacyl_synth_C"/>
</dbReference>
<evidence type="ECO:0000313" key="16">
    <source>
        <dbReference type="EMBL" id="PSL48189.1"/>
    </source>
</evidence>
<keyword evidence="9" id="KW-0521">NADP</keyword>
<dbReference type="Pfam" id="PF02801">
    <property type="entry name" value="Ketoacyl-synt_C"/>
    <property type="match status" value="3"/>
</dbReference>
<keyword evidence="4" id="KW-0596">Phosphopantetheine</keyword>
<dbReference type="InterPro" id="IPR049551">
    <property type="entry name" value="PKS_DH_C"/>
</dbReference>
<evidence type="ECO:0000256" key="4">
    <source>
        <dbReference type="ARBA" id="ARBA00022450"/>
    </source>
</evidence>
<dbReference type="CDD" id="cd00833">
    <property type="entry name" value="PKS"/>
    <property type="match status" value="3"/>
</dbReference>
<dbReference type="GO" id="GO:0006633">
    <property type="term" value="P:fatty acid biosynthetic process"/>
    <property type="evidence" value="ECO:0007669"/>
    <property type="project" value="TreeGrafter"/>
</dbReference>
<dbReference type="Gene3D" id="3.40.47.10">
    <property type="match status" value="3"/>
</dbReference>
<dbReference type="InterPro" id="IPR020807">
    <property type="entry name" value="PKS_DH"/>
</dbReference>
<dbReference type="InterPro" id="IPR036291">
    <property type="entry name" value="NAD(P)-bd_dom_sf"/>
</dbReference>
<dbReference type="Pfam" id="PF00109">
    <property type="entry name" value="ketoacyl-synt"/>
    <property type="match status" value="3"/>
</dbReference>
<dbReference type="Pfam" id="PF21089">
    <property type="entry name" value="PKS_DH_N"/>
    <property type="match status" value="2"/>
</dbReference>
<dbReference type="InterPro" id="IPR013968">
    <property type="entry name" value="PKS_KR"/>
</dbReference>
<dbReference type="CDD" id="cd08953">
    <property type="entry name" value="KR_2_SDR_x"/>
    <property type="match status" value="2"/>
</dbReference>
<feature type="domain" description="PKS/mFAS DH" evidence="15">
    <location>
        <begin position="1039"/>
        <end position="1324"/>
    </location>
</feature>
<evidence type="ECO:0000256" key="3">
    <source>
        <dbReference type="ARBA" id="ARBA00004792"/>
    </source>
</evidence>
<dbReference type="GO" id="GO:0071770">
    <property type="term" value="P:DIM/DIP cell wall layer assembly"/>
    <property type="evidence" value="ECO:0007669"/>
    <property type="project" value="TreeGrafter"/>
</dbReference>
<keyword evidence="5" id="KW-0963">Cytoplasm</keyword>
<feature type="domain" description="Carrier" evidence="13">
    <location>
        <begin position="3006"/>
        <end position="3083"/>
    </location>
</feature>
<sequence>MKDQLLINIHHPILGDHRVYGQALLPGLAYIDLLYQFFREQGFDYTSLELQHLSIYHPLMVTAETAVLLDIICTEKKAGQWHVLVEGREERNGDVSEDRKRYVTAVMQETLPIVFTDTLDIPAQLQTADAPVQLEDIYAACRMRDMVHTGFMKADGKIYSAGSVTVMEIAVGAAALPTVTDYMFHPVLIDGSGAGSALLFAPLMNGEERLFLPLSYGPFRAAALLEDKCFTRIYTSSVQRKEELLSLTMEFFNAAGQKVAELRNFTNKLVREPGTIQQPAKAVTVNMPPVEDIYTEVANYLRFLLAERLQRPEHLIDVQMGYYEMGLDSPGLLELVQAIEKKTDTLLAPTLLFEYTSVAALAAYLVQHYSHCFGQQKVALPSSVAVPDLLQPVADNRIADTVRKEHLTETTDIAVIGLAGRFPGADNIQAFWENLVNGKDCITEVPSSRWNWRQHEGVLSPSGKNISRWGGFISDPACFDPVFFRISPREAEIMDPQERLFLEVCWETMEDAGYTPETLGGTAKHDKRNKVGVFVGVMHKDYALIGAEAMAAGAKFPLSLNYAPIANRVSYCCNFHGPSMAIDTVCSSSLTALHQALESIRHGESEVALAGGVNLSLHPGKYLSYGLTDMHSSDGYCHTFGKNGDGYVSGECVAAVLLKPLHKAVADHDNIYAVIKGSSINHGGAASGITVPNPAAQADMILSCLEKTGIHPRTISYVEAHGTGTSLGDPIEIQGLVKAYRQHTTDTQYCAIGSVKSNIGHAEAAAGISGLSKVLLQLQRKTLVPSLHAIEQNPYIDFTASPFYVQQETTSWQQPEIPGASGSVTCPRRAAVSSFGATGANAHVILEEYIPAVSSATAPVPGRQFIVPLSAKNKERLMAYAEKLLHTLQAAASQPTAISPADLAFTFQTGRKTLEYRVAFIIQDIPDLIDKLRAYTIGGTGSAVYCEGQVKNYQDTVSIFSGDDDSGDLIMKWLKKGQLKKIASLWVRGLDINWLLMYSTAIPQRISLPTYPFAHERYWIPENEQLTQVSSRHTKEFIHPLLHQNTSDLSEQRFTTHFSGNEFFLADHVIQGRRILPGVAYLEMARAAVVYAAGRERPAGSSVMFKNIAWIVPLDVTDQPMEVHTGIYPEDNGEISFEIYTGIADDKDTITTHSQGRAVFIATPEASLLDITALKARCTKHQLTAAAFYEIFSAAGFTYGPGHRGVETVYIGTGEVLAVLSMPSVIAATQHEYTLHPALLDSALQASAALLFGTSDKSRPPALPFALESLEIYDDCADIKWAYIRSRDTGSLQQSDIYLCNDEGKICVSLKGLSARTIDNNAVAANNTLLSLPYWKEQPPVLNVAPPDYEQHIIISCGLNHFSREDMLNRMPGADYQLLIADAATTDPYFSQYASQLFNIIQSLFHKRPAKKILVQLLIGDQPEQQLYTGLSGILKTARLENPLLIGQVISLPAATAIATLVNNLEACAQCPADADISYVDGKRRIAAWETLVAPEEAPALPWKDDGVYLITGGAGGLGWLFAKEIAASSQNVTLILCGRTVLSPVKEEQLLSFAAKATKIIYKQTDICNPEECTRLIQFIETTFGHLNGIIHSAGVLRDSFILRKTTTEFQEVLAAKVTGLLNLDDATKHLSLDLFVFFSSGTAVTGNIGQADYAAANAFMDAYARYRDELRIAGKRQGKTLSVNWPLWKEGGMQVDEDKEKKWKQDLGIVAMETSHGMQAFYRSLQTGNTQVMVMAGDLQKIRAAVQQQTQPATEVAVKTVTGNAPQDLNEKAILYFKKLLSSVIKLPAAAIDADAPMEDYGIDSIMVMKLTNHLEQTFGSLSKTLFFEYQNIRELTTYFLNSHPAQLSAQLAPDDNVKAPTELPEYTPPAPASQLPEKLPNRRARFTAAPVAPKEENKVTAPDIAIIGLAGRYPQADNIRQFWQNLVDGKDCITEIPEDRWDYRLYFDADKDKPGKTYSKWGGFINGVDQFDPLFFNISPREAEMIDPQERLFLQCVYETLEDAGYTRETLAAQQRSAGVFVGVMYEEYQLYGAQLTAMGYPLAIPGNPSSIANRVSYYCNFHGPSMAIDTMCSSSLTALHLACQSIKQGECEVAIAGGVNVSVHPNKYLMLGQGKFVSGKGKCESFGEGGDGYVPGEGVGAVLLKTLDKAIADNDHIYGVIRASAVNHGGKTNGYTVPNPNAQAAVIKHALTSAGINARMISYIEAHGTGTSLGDPIEIAGLSKAFRSDTSDTQFCAIGAAKSNIGHCESAAGIAGLTKVLLQMQHRQLVRSLHSTTLNPNINFNNTPFFVQQTCNTWERPLININDTTKEYPRLAGISAFGAGGSNAHVIVEEYIPAQPSNLPIALPPVIILLSARNEIQLRQQVVQLLEVIREGDLTAEELPGIAYTLQTGRDAMEERIAFIVSSMQILEDVLAGYLAGKDTPERFYQGKTKGNKETFSVFTADEDMQDTLDTWIKKGKYEKLLELWVKGLTFNWNRLYSDVKPRKVSLPAYPFARERYWIPDAIAKVTAAPVPREGLHEAGAALRHNYFLEKQWEAAPANAGIHAGGPVLVLSDNSTETLAKLVAAYFPGSDILNTDKGPLPAVLQQPYSGCINLLGCGTACAQDLGWLPLLQQLIERDNGAGLMLLAVSRGLESQEGPSQQLSGALSAGLFRMLQHEYRQLRSRHMDAAMFIDEVTLASLIATEYNIDSKESEVIYRHDQQRYSAVLSALTLPAGSTLQFGPEEVLLITGGTRGLGALFATHFVKHYGVKRLVLCGREQLPARDTWYNYAPDSMDGLRIAGLLALEALGAQVEILTVPLTDKAAFAQALAATVSRLGAVRGVIHSAGMMDIQNPAFIRKRMTEIAAVLSPKVGGLDTLYEIFKDQPLHCFVLFSSVSAALPVLAAGQSDYVMGNAYMDYLSSAHTGPCPMISIQWPSWKETGMGEVKGGAYAATGLHTLLNEEGTGLLDQVLASGRSGALLAAVADPAVFDPARLLSALPVTTLHAGKTVTSTNSDHSLLQDVLQWLLELFGRELKIPVEKLDTDTPFQDYGVDSILLAQLLRQINKGIPETLDPSLLFEYPSLSSLSVWLESHHGAALSAVLKKGIAEDNRMPVTVIPVNIPVKTEKNIPGGMPLPVLPKPDNSYDKDIAVIGMSCRFAGAPDLDAYWKLLSEGRSGLSALSGAEWNGGGAPVYGGLLEDKDIFDPAFFLLPEADVAAMDPQALIVLEESLRALYHAGYHHNELKGQPIGVYLGGRSQHQPSVADLLSARNPIVAVGQNYLAANVSHFFDLRGPGVVVDTACSSSLVALHMAAQALQTGDISAALVGGVSLLQPGGAMELFQQRGLINPGNAFHVFDARASGVLLSEGAGMLVVKRLADAQAAGDQIYGVIKSVAVNNDGRTAGPASPSLQAQKAVMLQGLVRSGYQPGDISYMEANGSGSAVTDLLELKAIEDVYRKNSTKACVLGSIKPNIGHPLCAEGMAGLIKVLLMLHHGEMVPFLSGQQPMPHYEIGASPFSFCRERSSWNADPAVAGINCFADGGTNVHVIVTKGTTANTGNIYRKPLSLPALKRNKINRKMPAGQLQKNRNGSVPAGAAANEMIATDTNGNGHMPISRKGFWEKII</sequence>
<dbReference type="InterPro" id="IPR009081">
    <property type="entry name" value="PP-bd_ACP"/>
</dbReference>
<dbReference type="Pfam" id="PF22336">
    <property type="entry name" value="RhiE-like_linker"/>
    <property type="match status" value="1"/>
</dbReference>
<dbReference type="InterPro" id="IPR036736">
    <property type="entry name" value="ACP-like_sf"/>
</dbReference>
<dbReference type="InterPro" id="IPR049552">
    <property type="entry name" value="PKS_DH_N"/>
</dbReference>
<dbReference type="InterPro" id="IPR050091">
    <property type="entry name" value="PKS_NRPS_Biosynth_Enz"/>
</dbReference>
<dbReference type="SUPFAM" id="SSF51735">
    <property type="entry name" value="NAD(P)-binding Rossmann-fold domains"/>
    <property type="match status" value="3"/>
</dbReference>
<dbReference type="Gene3D" id="1.10.1200.10">
    <property type="entry name" value="ACP-like"/>
    <property type="match status" value="3"/>
</dbReference>
<keyword evidence="6" id="KW-0597">Phosphoprotein</keyword>
<dbReference type="OrthoDB" id="4317020at2"/>
<feature type="domain" description="PKS/mFAS DH" evidence="15">
    <location>
        <begin position="1"/>
        <end position="276"/>
    </location>
</feature>
<dbReference type="SMART" id="SM00825">
    <property type="entry name" value="PKS_KS"/>
    <property type="match status" value="3"/>
</dbReference>
<dbReference type="PROSITE" id="PS52004">
    <property type="entry name" value="KS3_2"/>
    <property type="match status" value="3"/>
</dbReference>
<dbReference type="InterPro" id="IPR014030">
    <property type="entry name" value="Ketoacyl_synth_N"/>
</dbReference>
<feature type="domain" description="Ketosynthase family 3 (KS3)" evidence="14">
    <location>
        <begin position="1904"/>
        <end position="2338"/>
    </location>
</feature>
<dbReference type="SMART" id="SM00822">
    <property type="entry name" value="PKS_KR"/>
    <property type="match status" value="2"/>
</dbReference>
<evidence type="ECO:0000256" key="6">
    <source>
        <dbReference type="ARBA" id="ARBA00022553"/>
    </source>
</evidence>
<name>A0A2P8HPP6_CHINA</name>
<feature type="active site" description="Proton acceptor; for dehydratase activity" evidence="12">
    <location>
        <position position="1068"/>
    </location>
</feature>
<evidence type="ECO:0000256" key="1">
    <source>
        <dbReference type="ARBA" id="ARBA00001957"/>
    </source>
</evidence>
<dbReference type="GO" id="GO:0005737">
    <property type="term" value="C:cytoplasm"/>
    <property type="evidence" value="ECO:0007669"/>
    <property type="project" value="UniProtKB-SubCell"/>
</dbReference>
<dbReference type="GO" id="GO:0031177">
    <property type="term" value="F:phosphopantetheine binding"/>
    <property type="evidence" value="ECO:0007669"/>
    <property type="project" value="InterPro"/>
</dbReference>
<dbReference type="InterPro" id="IPR049900">
    <property type="entry name" value="PKS_mFAS_DH"/>
</dbReference>
<dbReference type="EMBL" id="PYAW01000002">
    <property type="protein sequence ID" value="PSL48189.1"/>
    <property type="molecule type" value="Genomic_DNA"/>
</dbReference>
<dbReference type="InterPro" id="IPR042104">
    <property type="entry name" value="PKS_dehydratase_sf"/>
</dbReference>
<protein>
    <submittedName>
        <fullName evidence="16">Polyketide synthase PksJ</fullName>
    </submittedName>
</protein>
<evidence type="ECO:0000256" key="8">
    <source>
        <dbReference type="ARBA" id="ARBA00022737"/>
    </source>
</evidence>
<evidence type="ECO:0000256" key="11">
    <source>
        <dbReference type="ARBA" id="ARBA00054155"/>
    </source>
</evidence>
<comment type="caution">
    <text evidence="16">The sequence shown here is derived from an EMBL/GenBank/DDBJ whole genome shotgun (WGS) entry which is preliminary data.</text>
</comment>
<reference evidence="16 17" key="1">
    <citation type="submission" date="2018-03" db="EMBL/GenBank/DDBJ databases">
        <title>Genomic Encyclopedia of Archaeal and Bacterial Type Strains, Phase II (KMG-II): from individual species to whole genera.</title>
        <authorList>
            <person name="Goeker M."/>
        </authorList>
    </citation>
    <scope>NUCLEOTIDE SEQUENCE [LARGE SCALE GENOMIC DNA]</scope>
    <source>
        <strain evidence="16 17">DSM 24859</strain>
    </source>
</reference>
<proteinExistence type="predicted"/>
<dbReference type="InterPro" id="IPR057326">
    <property type="entry name" value="KR_dom"/>
</dbReference>
<keyword evidence="17" id="KW-1185">Reference proteome</keyword>
<dbReference type="PROSITE" id="PS50075">
    <property type="entry name" value="CARRIER"/>
    <property type="match status" value="3"/>
</dbReference>
<dbReference type="PANTHER" id="PTHR43775:SF37">
    <property type="entry name" value="SI:DKEY-61P9.11"/>
    <property type="match status" value="1"/>
</dbReference>
<keyword evidence="8" id="KW-0677">Repeat</keyword>
<dbReference type="GO" id="GO:0004312">
    <property type="term" value="F:fatty acid synthase activity"/>
    <property type="evidence" value="ECO:0007669"/>
    <property type="project" value="TreeGrafter"/>
</dbReference>
<feature type="region of interest" description="N-terminal hotdog fold" evidence="12">
    <location>
        <begin position="1039"/>
        <end position="1165"/>
    </location>
</feature>
<feature type="domain" description="Carrier" evidence="13">
    <location>
        <begin position="287"/>
        <end position="369"/>
    </location>
</feature>
<dbReference type="FunFam" id="1.10.1200.10:FF:000019">
    <property type="entry name" value="Phenolpthiocerol synthesis type-I polyketide synthase PPSA"/>
    <property type="match status" value="1"/>
</dbReference>
<dbReference type="SMART" id="SM01294">
    <property type="entry name" value="PKS_PP_betabranch"/>
    <property type="match status" value="2"/>
</dbReference>
<feature type="domain" description="Ketosynthase family 3 (KS3)" evidence="14">
    <location>
        <begin position="3135"/>
        <end position="3540"/>
    </location>
</feature>
<dbReference type="SMART" id="SM00823">
    <property type="entry name" value="PKS_PP"/>
    <property type="match status" value="3"/>
</dbReference>
<gene>
    <name evidence="16" type="ORF">CLV51_1021053</name>
</gene>
<feature type="domain" description="Ketosynthase family 3 (KS3)" evidence="14">
    <location>
        <begin position="410"/>
        <end position="848"/>
    </location>
</feature>
<organism evidence="16 17">
    <name type="scientific">Chitinophaga niastensis</name>
    <dbReference type="NCBI Taxonomy" id="536980"/>
    <lineage>
        <taxon>Bacteria</taxon>
        <taxon>Pseudomonadati</taxon>
        <taxon>Bacteroidota</taxon>
        <taxon>Chitinophagia</taxon>
        <taxon>Chitinophagales</taxon>
        <taxon>Chitinophagaceae</taxon>
        <taxon>Chitinophaga</taxon>
    </lineage>
</organism>
<evidence type="ECO:0000256" key="12">
    <source>
        <dbReference type="PROSITE-ProRule" id="PRU01363"/>
    </source>
</evidence>
<evidence type="ECO:0000259" key="14">
    <source>
        <dbReference type="PROSITE" id="PS52004"/>
    </source>
</evidence>
<feature type="region of interest" description="N-terminal hotdog fold" evidence="12">
    <location>
        <begin position="1"/>
        <end position="110"/>
    </location>
</feature>
<dbReference type="Gene3D" id="3.40.50.720">
    <property type="entry name" value="NAD(P)-binding Rossmann-like Domain"/>
    <property type="match status" value="2"/>
</dbReference>
<comment type="pathway">
    <text evidence="3">Antibiotic biosynthesis.</text>
</comment>
<dbReference type="InterPro" id="IPR020806">
    <property type="entry name" value="PKS_PP-bd"/>
</dbReference>
<feature type="domain" description="Carrier" evidence="13">
    <location>
        <begin position="1770"/>
        <end position="1846"/>
    </location>
</feature>
<feature type="active site" description="Proton donor; for dehydratase activity" evidence="12">
    <location>
        <position position="190"/>
    </location>
</feature>
<dbReference type="Pfam" id="PF14765">
    <property type="entry name" value="PS-DH"/>
    <property type="match status" value="1"/>
</dbReference>
<dbReference type="PROSITE" id="PS00012">
    <property type="entry name" value="PHOSPHOPANTETHEINE"/>
    <property type="match status" value="2"/>
</dbReference>
<dbReference type="PANTHER" id="PTHR43775">
    <property type="entry name" value="FATTY ACID SYNTHASE"/>
    <property type="match status" value="1"/>
</dbReference>
<evidence type="ECO:0000256" key="10">
    <source>
        <dbReference type="ARBA" id="ARBA00023268"/>
    </source>
</evidence>
<dbReference type="SMART" id="SM00826">
    <property type="entry name" value="PKS_DH"/>
    <property type="match status" value="1"/>
</dbReference>
<dbReference type="InterPro" id="IPR006162">
    <property type="entry name" value="Ppantetheine_attach_site"/>
</dbReference>
<comment type="cofactor">
    <cofactor evidence="1">
        <name>pantetheine 4'-phosphate</name>
        <dbReference type="ChEBI" id="CHEBI:47942"/>
    </cofactor>
</comment>
<dbReference type="RefSeq" id="WP_106528589.1">
    <property type="nucleotide sequence ID" value="NZ_PYAW01000002.1"/>
</dbReference>
<comment type="function">
    <text evidence="11">Involved in production of the polyketide antibiotic thailandamide.</text>
</comment>
<dbReference type="SUPFAM" id="SSF47336">
    <property type="entry name" value="ACP-like"/>
    <property type="match status" value="3"/>
</dbReference>
<evidence type="ECO:0000256" key="2">
    <source>
        <dbReference type="ARBA" id="ARBA00004496"/>
    </source>
</evidence>
<keyword evidence="7" id="KW-0808">Transferase</keyword>
<evidence type="ECO:0000256" key="9">
    <source>
        <dbReference type="ARBA" id="ARBA00022857"/>
    </source>
</evidence>
<feature type="active site" description="Proton donor; for dehydratase activity" evidence="12">
    <location>
        <position position="1241"/>
    </location>
</feature>
<evidence type="ECO:0000256" key="7">
    <source>
        <dbReference type="ARBA" id="ARBA00022679"/>
    </source>
</evidence>
<dbReference type="InterPro" id="IPR020841">
    <property type="entry name" value="PKS_Beta-ketoAc_synthase_dom"/>
</dbReference>
<evidence type="ECO:0000259" key="15">
    <source>
        <dbReference type="PROSITE" id="PS52019"/>
    </source>
</evidence>
<dbReference type="Pfam" id="PF22621">
    <property type="entry name" value="CurL-like_PKS_C"/>
    <property type="match status" value="1"/>
</dbReference>
<keyword evidence="10" id="KW-0511">Multifunctional enzyme</keyword>
<dbReference type="Gene3D" id="1.10.1240.100">
    <property type="match status" value="2"/>
</dbReference>
<feature type="region of interest" description="C-terminal hotdog fold" evidence="12">
    <location>
        <begin position="129"/>
        <end position="276"/>
    </location>
</feature>
<dbReference type="InterPro" id="IPR054514">
    <property type="entry name" value="RhiE-like_linker"/>
</dbReference>
<evidence type="ECO:0000313" key="17">
    <source>
        <dbReference type="Proteomes" id="UP000240971"/>
    </source>
</evidence>
<dbReference type="GO" id="GO:0005886">
    <property type="term" value="C:plasma membrane"/>
    <property type="evidence" value="ECO:0007669"/>
    <property type="project" value="TreeGrafter"/>
</dbReference>
<dbReference type="Gene3D" id="3.10.129.110">
    <property type="entry name" value="Polyketide synthase dehydratase"/>
    <property type="match status" value="2"/>
</dbReference>
<dbReference type="FunFam" id="3.40.47.10:FF:000019">
    <property type="entry name" value="Polyketide synthase type I"/>
    <property type="match status" value="2"/>
</dbReference>
<feature type="region of interest" description="C-terminal hotdog fold" evidence="12">
    <location>
        <begin position="1179"/>
        <end position="1324"/>
    </location>
</feature>
<comment type="subcellular location">
    <subcellularLocation>
        <location evidence="2">Cytoplasm</location>
    </subcellularLocation>
</comment>
<dbReference type="PROSITE" id="PS52019">
    <property type="entry name" value="PKS_MFAS_DH"/>
    <property type="match status" value="2"/>
</dbReference>
<dbReference type="SUPFAM" id="SSF53901">
    <property type="entry name" value="Thiolase-like"/>
    <property type="match status" value="3"/>
</dbReference>
<dbReference type="Pfam" id="PF00550">
    <property type="entry name" value="PP-binding"/>
    <property type="match status" value="3"/>
</dbReference>